<organism evidence="2 3">
    <name type="scientific">Tripterygium wilfordii</name>
    <name type="common">Thunder God vine</name>
    <dbReference type="NCBI Taxonomy" id="458696"/>
    <lineage>
        <taxon>Eukaryota</taxon>
        <taxon>Viridiplantae</taxon>
        <taxon>Streptophyta</taxon>
        <taxon>Embryophyta</taxon>
        <taxon>Tracheophyta</taxon>
        <taxon>Spermatophyta</taxon>
        <taxon>Magnoliopsida</taxon>
        <taxon>eudicotyledons</taxon>
        <taxon>Gunneridae</taxon>
        <taxon>Pentapetalae</taxon>
        <taxon>rosids</taxon>
        <taxon>fabids</taxon>
        <taxon>Celastrales</taxon>
        <taxon>Celastraceae</taxon>
        <taxon>Tripterygium</taxon>
    </lineage>
</organism>
<dbReference type="OrthoDB" id="1082160at2759"/>
<dbReference type="InParanoid" id="A0A7J7DLG2"/>
<dbReference type="EMBL" id="JAAARO010000006">
    <property type="protein sequence ID" value="KAF5747133.1"/>
    <property type="molecule type" value="Genomic_DNA"/>
</dbReference>
<dbReference type="PANTHER" id="PTHR33640">
    <property type="entry name" value="TRANSMEMBRANE PROTEIN"/>
    <property type="match status" value="1"/>
</dbReference>
<evidence type="ECO:0000313" key="2">
    <source>
        <dbReference type="EMBL" id="KAF5747133.1"/>
    </source>
</evidence>
<protein>
    <submittedName>
        <fullName evidence="2">Uncharacterized protein</fullName>
    </submittedName>
</protein>
<evidence type="ECO:0000256" key="1">
    <source>
        <dbReference type="SAM" id="Phobius"/>
    </source>
</evidence>
<sequence length="239" mass="27459">MNFQSVRAEKDTAMRRYDIQRNLKTFVRISTLFSLLVLCFSWSCPWIPAALDIAGEFFRTIKSVLYQRQYGFLLVNTLALAIYFSNHKNVDVAQPDLYDEYVSESAAANLHLPESETKIAVVNPNSSSPVGTRRSKLVVVTECSASVKCREIEVTETGRSYRRSQSESFERRTVAVRRELRRSETEMAVGRQSMEEMSSEEFRIIVESFIAKKKRDLKEEDIHNLVRSRSYSHPGVAEP</sequence>
<name>A0A7J7DLG2_TRIWF</name>
<accession>A0A7J7DLG2</accession>
<dbReference type="AlphaFoldDB" id="A0A7J7DLG2"/>
<dbReference type="PANTHER" id="PTHR33640:SF34">
    <property type="entry name" value="PROTEIN, PUTATIVE-RELATED"/>
    <property type="match status" value="1"/>
</dbReference>
<gene>
    <name evidence="2" type="ORF">HS088_TW06G01314</name>
</gene>
<keyword evidence="3" id="KW-1185">Reference proteome</keyword>
<reference evidence="2 3" key="1">
    <citation type="journal article" date="2020" name="Nat. Commun.">
        <title>Genome of Tripterygium wilfordii and identification of cytochrome P450 involved in triptolide biosynthesis.</title>
        <authorList>
            <person name="Tu L."/>
            <person name="Su P."/>
            <person name="Zhang Z."/>
            <person name="Gao L."/>
            <person name="Wang J."/>
            <person name="Hu T."/>
            <person name="Zhou J."/>
            <person name="Zhang Y."/>
            <person name="Zhao Y."/>
            <person name="Liu Y."/>
            <person name="Song Y."/>
            <person name="Tong Y."/>
            <person name="Lu Y."/>
            <person name="Yang J."/>
            <person name="Xu C."/>
            <person name="Jia M."/>
            <person name="Peters R.J."/>
            <person name="Huang L."/>
            <person name="Gao W."/>
        </authorList>
    </citation>
    <scope>NUCLEOTIDE SEQUENCE [LARGE SCALE GENOMIC DNA]</scope>
    <source>
        <strain evidence="3">cv. XIE 37</strain>
        <tissue evidence="2">Leaf</tissue>
    </source>
</reference>
<feature type="transmembrane region" description="Helical" evidence="1">
    <location>
        <begin position="25"/>
        <end position="48"/>
    </location>
</feature>
<proteinExistence type="predicted"/>
<evidence type="ECO:0000313" key="3">
    <source>
        <dbReference type="Proteomes" id="UP000593562"/>
    </source>
</evidence>
<comment type="caution">
    <text evidence="2">The sequence shown here is derived from an EMBL/GenBank/DDBJ whole genome shotgun (WGS) entry which is preliminary data.</text>
</comment>
<keyword evidence="1" id="KW-0812">Transmembrane</keyword>
<keyword evidence="1" id="KW-0472">Membrane</keyword>
<keyword evidence="1" id="KW-1133">Transmembrane helix</keyword>
<dbReference type="Proteomes" id="UP000593562">
    <property type="component" value="Unassembled WGS sequence"/>
</dbReference>